<protein>
    <recommendedName>
        <fullName evidence="3">Helicase/UvrB N-terminal domain-containing protein</fullName>
    </recommendedName>
</protein>
<dbReference type="Proteomes" id="UP000194903">
    <property type="component" value="Unassembled WGS sequence"/>
</dbReference>
<evidence type="ECO:0000313" key="1">
    <source>
        <dbReference type="EMBL" id="OUM19577.1"/>
    </source>
</evidence>
<sequence>MSEVCVVDSIMGTGKTRWAIQYMNEHPEENVLFVTPFLDECERIKAEVNHTVYIPTVKSQDHMKLDDVAELLAAGKDIASTHALFRRYDDRCRTAIRQNEYVLFLDETLSAVEEYKLSRKDDIRSLKEHQDIVVEPDGMLKWTGDELDTSYNEIRTVAKNHCLFEVNSTFYVWQFPPDIFQLFKRVYVLTYLFEGSILKTYFDMHGIEYSTVSVASTGQGYTLIDYYKPDKSAFREKIHVSGEIFGAANRLQKNSALSVTWYKNASKQTLKDLQDSIYNFLHNKCHAKADEILWTTFKDYKSKLKGKGYTSSFLACNTRATNAYDNRKYLVYAANIYSHPGIENYFFQHGHEIDENKYALSEMIQWIWRSAIRNGEDIYIYIPSRRMRDLLLEWLND</sequence>
<dbReference type="OrthoDB" id="1898893at2"/>
<comment type="caution">
    <text evidence="1">The sequence shown here is derived from an EMBL/GenBank/DDBJ whole genome shotgun (WGS) entry which is preliminary data.</text>
</comment>
<gene>
    <name evidence="1" type="ORF">CBW42_12415</name>
</gene>
<reference evidence="1 2" key="1">
    <citation type="submission" date="2017-05" db="EMBL/GenBank/DDBJ databases">
        <title>Butyricicoccus porcorum sp. nov. a butyrate-producing bacterium from the swine intestinal tract.</title>
        <authorList>
            <person name="Trachsel J."/>
            <person name="Humphrey S."/>
            <person name="Allen H.K."/>
        </authorList>
    </citation>
    <scope>NUCLEOTIDE SEQUENCE [LARGE SCALE GENOMIC DNA]</scope>
    <source>
        <strain evidence="1">BB10</strain>
    </source>
</reference>
<evidence type="ECO:0000313" key="2">
    <source>
        <dbReference type="Proteomes" id="UP000194903"/>
    </source>
</evidence>
<name>A0A252F1C2_9FIRM</name>
<accession>A0A252F1C2</accession>
<keyword evidence="2" id="KW-1185">Reference proteome</keyword>
<evidence type="ECO:0008006" key="3">
    <source>
        <dbReference type="Google" id="ProtNLM"/>
    </source>
</evidence>
<organism evidence="1 2">
    <name type="scientific">Butyricicoccus porcorum</name>
    <dbReference type="NCBI Taxonomy" id="1945634"/>
    <lineage>
        <taxon>Bacteria</taxon>
        <taxon>Bacillati</taxon>
        <taxon>Bacillota</taxon>
        <taxon>Clostridia</taxon>
        <taxon>Eubacteriales</taxon>
        <taxon>Butyricicoccaceae</taxon>
        <taxon>Butyricicoccus</taxon>
    </lineage>
</organism>
<dbReference type="EMBL" id="NHOC01000014">
    <property type="protein sequence ID" value="OUM19577.1"/>
    <property type="molecule type" value="Genomic_DNA"/>
</dbReference>
<dbReference type="RefSeq" id="WP_087022086.1">
    <property type="nucleotide sequence ID" value="NZ_CP178353.1"/>
</dbReference>
<dbReference type="AlphaFoldDB" id="A0A252F1C2"/>
<proteinExistence type="predicted"/>